<reference evidence="2" key="2">
    <citation type="submission" date="2025-08" db="UniProtKB">
        <authorList>
            <consortium name="Ensembl"/>
        </authorList>
    </citation>
    <scope>IDENTIFICATION</scope>
</reference>
<keyword evidence="3" id="KW-1185">Reference proteome</keyword>
<name>A0AAX7UFQ0_ASTCA</name>
<dbReference type="AlphaFoldDB" id="A0AAX7UFQ0"/>
<reference evidence="2" key="1">
    <citation type="submission" date="2018-05" db="EMBL/GenBank/DDBJ databases">
        <authorList>
            <person name="Datahose"/>
        </authorList>
    </citation>
    <scope>NUCLEOTIDE SEQUENCE</scope>
</reference>
<proteinExistence type="predicted"/>
<reference evidence="2" key="3">
    <citation type="submission" date="2025-09" db="UniProtKB">
        <authorList>
            <consortium name="Ensembl"/>
        </authorList>
    </citation>
    <scope>IDENTIFICATION</scope>
</reference>
<sequence>MKLDQARTKTRMKLDQTRLKALRLDQMRLKAPRLDQTRLMIMLQPVRMMMMLGPSDPPAETGNKGRSGPSDPPAETGNKGRSGPSDPPAEIRDKGWSGPSDPPAETRDEGWTGPLDPPAEAITKPAGMESSGRHEGNGCCAEHWPCSDSTDTELFSEGCLIFRASGEALECRTVPEAAKARETS</sequence>
<dbReference type="GeneTree" id="ENSGT00940000177276"/>
<evidence type="ECO:0000256" key="1">
    <source>
        <dbReference type="SAM" id="MobiDB-lite"/>
    </source>
</evidence>
<evidence type="ECO:0000313" key="2">
    <source>
        <dbReference type="Ensembl" id="ENSACLP00000067597.1"/>
    </source>
</evidence>
<feature type="region of interest" description="Disordered" evidence="1">
    <location>
        <begin position="51"/>
        <end position="147"/>
    </location>
</feature>
<protein>
    <submittedName>
        <fullName evidence="2">Uncharacterized protein</fullName>
    </submittedName>
</protein>
<organism evidence="2 3">
    <name type="scientific">Astatotilapia calliptera</name>
    <name type="common">Eastern happy</name>
    <name type="synonym">Chromis callipterus</name>
    <dbReference type="NCBI Taxonomy" id="8154"/>
    <lineage>
        <taxon>Eukaryota</taxon>
        <taxon>Metazoa</taxon>
        <taxon>Chordata</taxon>
        <taxon>Craniata</taxon>
        <taxon>Vertebrata</taxon>
        <taxon>Euteleostomi</taxon>
        <taxon>Actinopterygii</taxon>
        <taxon>Neopterygii</taxon>
        <taxon>Teleostei</taxon>
        <taxon>Neoteleostei</taxon>
        <taxon>Acanthomorphata</taxon>
        <taxon>Ovalentaria</taxon>
        <taxon>Cichlomorphae</taxon>
        <taxon>Cichliformes</taxon>
        <taxon>Cichlidae</taxon>
        <taxon>African cichlids</taxon>
        <taxon>Pseudocrenilabrinae</taxon>
        <taxon>Haplochromini</taxon>
        <taxon>Astatotilapia</taxon>
    </lineage>
</organism>
<accession>A0AAX7UFQ0</accession>
<evidence type="ECO:0000313" key="3">
    <source>
        <dbReference type="Proteomes" id="UP000265100"/>
    </source>
</evidence>
<dbReference type="Proteomes" id="UP000265100">
    <property type="component" value="Chromosome 15"/>
</dbReference>
<dbReference type="Ensembl" id="ENSACLT00000043102.1">
    <property type="protein sequence ID" value="ENSACLP00000067597.1"/>
    <property type="gene ID" value="ENSACLG00000036062.1"/>
</dbReference>